<keyword evidence="1" id="KW-0963">Cytoplasm</keyword>
<dbReference type="CDD" id="cd04869">
    <property type="entry name" value="ACT_GcvR_2"/>
    <property type="match status" value="1"/>
</dbReference>
<keyword evidence="1" id="KW-0804">Transcription</keyword>
<dbReference type="InterPro" id="IPR016867">
    <property type="entry name" value="GcvR"/>
</dbReference>
<proteinExistence type="predicted"/>
<sequence>MQLVITALGQNRPDLIVELTRTIKDAKCTILESRMTGLGLEFAGHLLVEGNWNHIVRLENALKSLADRYNLKIQTLRARERELEEEDNSLPYAVDIFATDQINNVHDLSAFLADRNIEILDLSTSRYPAPFTGSPLFLAHMVVKIPVGMRIVSLRDEFLDFCDQLNLDAILEPVKR</sequence>
<evidence type="ECO:0000313" key="3">
    <source>
        <dbReference type="Proteomes" id="UP001497493"/>
    </source>
</evidence>
<dbReference type="PANTHER" id="PTHR34875:SF5">
    <property type="entry name" value="GLYCINE CLEAVAGE SYSTEM TRANSCRIPTIONAL REPRESSOR"/>
    <property type="match status" value="1"/>
</dbReference>
<reference evidence="2 3" key="1">
    <citation type="submission" date="2024-04" db="EMBL/GenBank/DDBJ databases">
        <authorList>
            <person name="Cremers G."/>
        </authorList>
    </citation>
    <scope>NUCLEOTIDE SEQUENCE [LARGE SCALE GENOMIC DNA]</scope>
    <source>
        <strain evidence="2">MeCH1-AG</strain>
    </source>
</reference>
<dbReference type="Gene3D" id="3.30.70.260">
    <property type="match status" value="2"/>
</dbReference>
<dbReference type="PIRSF" id="PIRSF028103">
    <property type="entry name" value="GcvR"/>
    <property type="match status" value="1"/>
</dbReference>
<accession>A0ABM9NKV1</accession>
<dbReference type="SUPFAM" id="SSF55021">
    <property type="entry name" value="ACT-like"/>
    <property type="match status" value="2"/>
</dbReference>
<comment type="subcellular location">
    <subcellularLocation>
        <location evidence="1">Cytoplasm</location>
    </subcellularLocation>
</comment>
<evidence type="ECO:0000256" key="1">
    <source>
        <dbReference type="PIRNR" id="PIRNR028103"/>
    </source>
</evidence>
<dbReference type="EMBL" id="OZ026884">
    <property type="protein sequence ID" value="CAL1241268.1"/>
    <property type="molecule type" value="Genomic_DNA"/>
</dbReference>
<dbReference type="Pfam" id="PF13740">
    <property type="entry name" value="ACT_6"/>
    <property type="match status" value="1"/>
</dbReference>
<dbReference type="PANTHER" id="PTHR34875">
    <property type="entry name" value="UPF0237 PROTEIN MJ1558"/>
    <property type="match status" value="1"/>
</dbReference>
<gene>
    <name evidence="2" type="ORF">MECH1_V1_2492</name>
</gene>
<keyword evidence="3" id="KW-1185">Reference proteome</keyword>
<organism evidence="2 3">
    <name type="scientific">Candidatus Methylocalor cossyra</name>
    <dbReference type="NCBI Taxonomy" id="3108543"/>
    <lineage>
        <taxon>Bacteria</taxon>
        <taxon>Pseudomonadati</taxon>
        <taxon>Pseudomonadota</taxon>
        <taxon>Gammaproteobacteria</taxon>
        <taxon>Methylococcales</taxon>
        <taxon>Methylococcaceae</taxon>
        <taxon>Candidatus Methylocalor</taxon>
    </lineage>
</organism>
<protein>
    <recommendedName>
        <fullName evidence="1">Glycine cleavage system transcriptional repressor</fullName>
    </recommendedName>
</protein>
<name>A0ABM9NKV1_9GAMM</name>
<dbReference type="InterPro" id="IPR050990">
    <property type="entry name" value="UPF0237/GcvR_regulator"/>
</dbReference>
<dbReference type="InterPro" id="IPR045865">
    <property type="entry name" value="ACT-like_dom_sf"/>
</dbReference>
<keyword evidence="1" id="KW-0678">Repressor</keyword>
<dbReference type="Proteomes" id="UP001497493">
    <property type="component" value="Chromosome"/>
</dbReference>
<evidence type="ECO:0000313" key="2">
    <source>
        <dbReference type="EMBL" id="CAL1241268.1"/>
    </source>
</evidence>
<dbReference type="RefSeq" id="WP_348757798.1">
    <property type="nucleotide sequence ID" value="NZ_OZ026884.1"/>
</dbReference>